<dbReference type="CDD" id="cd00093">
    <property type="entry name" value="HTH_XRE"/>
    <property type="match status" value="1"/>
</dbReference>
<dbReference type="GO" id="GO:0003677">
    <property type="term" value="F:DNA binding"/>
    <property type="evidence" value="ECO:0007669"/>
    <property type="project" value="InterPro"/>
</dbReference>
<dbReference type="SMART" id="SM00530">
    <property type="entry name" value="HTH_XRE"/>
    <property type="match status" value="1"/>
</dbReference>
<dbReference type="Proteomes" id="UP000294927">
    <property type="component" value="Unassembled WGS sequence"/>
</dbReference>
<reference evidence="2 3" key="1">
    <citation type="submission" date="2019-03" db="EMBL/GenBank/DDBJ databases">
        <title>Genomic Encyclopedia of Archaeal and Bacterial Type Strains, Phase II (KMG-II): from individual species to whole genera.</title>
        <authorList>
            <person name="Goeker M."/>
        </authorList>
    </citation>
    <scope>NUCLEOTIDE SEQUENCE [LARGE SCALE GENOMIC DNA]</scope>
    <source>
        <strain evidence="2 3">DSM 45499</strain>
    </source>
</reference>
<evidence type="ECO:0000313" key="3">
    <source>
        <dbReference type="Proteomes" id="UP000294927"/>
    </source>
</evidence>
<dbReference type="Gene3D" id="1.10.260.40">
    <property type="entry name" value="lambda repressor-like DNA-binding domains"/>
    <property type="match status" value="1"/>
</dbReference>
<sequence length="78" mass="8982">MTWFMAADVTEADLARWDAEDSGRLVQIMREERGWTRTRLAQLAGTSHAELARFEMGRTVPAQAMLVRYLHAMGYRSH</sequence>
<dbReference type="Pfam" id="PF13560">
    <property type="entry name" value="HTH_31"/>
    <property type="match status" value="1"/>
</dbReference>
<dbReference type="InterPro" id="IPR010982">
    <property type="entry name" value="Lambda_DNA-bd_dom_sf"/>
</dbReference>
<protein>
    <submittedName>
        <fullName evidence="2">Helix-turn-helix protein</fullName>
    </submittedName>
</protein>
<evidence type="ECO:0000259" key="1">
    <source>
        <dbReference type="PROSITE" id="PS50943"/>
    </source>
</evidence>
<gene>
    <name evidence="2" type="ORF">CLV71_106248</name>
</gene>
<dbReference type="SUPFAM" id="SSF47413">
    <property type="entry name" value="lambda repressor-like DNA-binding domains"/>
    <property type="match status" value="1"/>
</dbReference>
<comment type="caution">
    <text evidence="2">The sequence shown here is derived from an EMBL/GenBank/DDBJ whole genome shotgun (WGS) entry which is preliminary data.</text>
</comment>
<proteinExistence type="predicted"/>
<dbReference type="AlphaFoldDB" id="A0A4R7VMQ1"/>
<dbReference type="EMBL" id="SOCP01000006">
    <property type="protein sequence ID" value="TDV50903.1"/>
    <property type="molecule type" value="Genomic_DNA"/>
</dbReference>
<evidence type="ECO:0000313" key="2">
    <source>
        <dbReference type="EMBL" id="TDV50903.1"/>
    </source>
</evidence>
<organism evidence="2 3">
    <name type="scientific">Actinophytocola oryzae</name>
    <dbReference type="NCBI Taxonomy" id="502181"/>
    <lineage>
        <taxon>Bacteria</taxon>
        <taxon>Bacillati</taxon>
        <taxon>Actinomycetota</taxon>
        <taxon>Actinomycetes</taxon>
        <taxon>Pseudonocardiales</taxon>
        <taxon>Pseudonocardiaceae</taxon>
    </lineage>
</organism>
<dbReference type="InterPro" id="IPR001387">
    <property type="entry name" value="Cro/C1-type_HTH"/>
</dbReference>
<dbReference type="RefSeq" id="WP_208297615.1">
    <property type="nucleotide sequence ID" value="NZ_SOCP01000006.1"/>
</dbReference>
<accession>A0A4R7VMQ1</accession>
<name>A0A4R7VMQ1_9PSEU</name>
<feature type="domain" description="HTH cro/C1-type" evidence="1">
    <location>
        <begin position="26"/>
        <end position="74"/>
    </location>
</feature>
<dbReference type="PROSITE" id="PS50943">
    <property type="entry name" value="HTH_CROC1"/>
    <property type="match status" value="1"/>
</dbReference>
<keyword evidence="3" id="KW-1185">Reference proteome</keyword>